<name>A0ABV1CIB0_9FIRM</name>
<keyword evidence="1" id="KW-1133">Transmembrane helix</keyword>
<dbReference type="Proteomes" id="UP001470752">
    <property type="component" value="Unassembled WGS sequence"/>
</dbReference>
<gene>
    <name evidence="2" type="ORF">AAAX94_03605</name>
</gene>
<protein>
    <submittedName>
        <fullName evidence="2">Uncharacterized protein</fullName>
    </submittedName>
</protein>
<evidence type="ECO:0000313" key="2">
    <source>
        <dbReference type="EMBL" id="MEQ2412124.1"/>
    </source>
</evidence>
<comment type="caution">
    <text evidence="2">The sequence shown here is derived from an EMBL/GenBank/DDBJ whole genome shotgun (WGS) entry which is preliminary data.</text>
</comment>
<dbReference type="RefSeq" id="WP_195587374.1">
    <property type="nucleotide sequence ID" value="NZ_JAOQJM010000033.1"/>
</dbReference>
<keyword evidence="1" id="KW-0812">Transmembrane</keyword>
<dbReference type="EMBL" id="JBBNFW010000107">
    <property type="protein sequence ID" value="MEQ2412124.1"/>
    <property type="molecule type" value="Genomic_DNA"/>
</dbReference>
<proteinExistence type="predicted"/>
<feature type="transmembrane region" description="Helical" evidence="1">
    <location>
        <begin position="340"/>
        <end position="359"/>
    </location>
</feature>
<organism evidence="2 3">
    <name type="scientific">Blautia acetigignens</name>
    <dbReference type="NCBI Taxonomy" id="2981783"/>
    <lineage>
        <taxon>Bacteria</taxon>
        <taxon>Bacillati</taxon>
        <taxon>Bacillota</taxon>
        <taxon>Clostridia</taxon>
        <taxon>Lachnospirales</taxon>
        <taxon>Lachnospiraceae</taxon>
        <taxon>Blautia</taxon>
    </lineage>
</organism>
<accession>A0ABV1CIB0</accession>
<evidence type="ECO:0000256" key="1">
    <source>
        <dbReference type="SAM" id="Phobius"/>
    </source>
</evidence>
<feature type="transmembrane region" description="Helical" evidence="1">
    <location>
        <begin position="313"/>
        <end position="334"/>
    </location>
</feature>
<sequence length="407" mass="46550">MKRIKWDVVLTIMISMMSVFVAWKAYAVCELQAQISKNSLLPNVQIQEYNEINETSYIIENSVIEIMNLEGRLNNYRSKIVTYLKCTYIDEENNCFEADVPAAYYYFVGNTSGNNIGIIETRRSMNNASKMQSLRKELLEYNEAHEKETIVMQQESCLNITYMDLLGDEQNLYYLTDISGVEMIDEQQAINIFGLQDRFTDLGYCLDFNNHKEITVESLIENTKLISNLPNSAETDSQNKTYIGLENTEVLVYIFSISFQVAGAMILLLFTLSTKRLEIIKRFSGTGMILRNGDTGELNYNENEFVNTFREGYLNKAAITFIAIGYFAGVFGEIGQNNRVLVAFCVITFTTIILMLTCYSVESFLKKSPVVNARITNKELEQVGIEPDMESISGEEISKMFQQEFKE</sequence>
<evidence type="ECO:0000313" key="3">
    <source>
        <dbReference type="Proteomes" id="UP001470752"/>
    </source>
</evidence>
<keyword evidence="1" id="KW-0472">Membrane</keyword>
<feature type="transmembrane region" description="Helical" evidence="1">
    <location>
        <begin position="250"/>
        <end position="272"/>
    </location>
</feature>
<keyword evidence="3" id="KW-1185">Reference proteome</keyword>
<reference evidence="2 3" key="1">
    <citation type="submission" date="2024-04" db="EMBL/GenBank/DDBJ databases">
        <title>Human intestinal bacterial collection.</title>
        <authorList>
            <person name="Pauvert C."/>
            <person name="Hitch T.C.A."/>
            <person name="Clavel T."/>
        </authorList>
    </citation>
    <scope>NUCLEOTIDE SEQUENCE [LARGE SCALE GENOMIC DNA]</scope>
    <source>
        <strain evidence="2 3">CLA-AA-H161</strain>
    </source>
</reference>